<evidence type="ECO:0000313" key="1">
    <source>
        <dbReference type="EMBL" id="KKL55654.1"/>
    </source>
</evidence>
<name>A0A0F9D276_9ZZZZ</name>
<organism evidence="1">
    <name type="scientific">marine sediment metagenome</name>
    <dbReference type="NCBI Taxonomy" id="412755"/>
    <lineage>
        <taxon>unclassified sequences</taxon>
        <taxon>metagenomes</taxon>
        <taxon>ecological metagenomes</taxon>
    </lineage>
</organism>
<comment type="caution">
    <text evidence="1">The sequence shown here is derived from an EMBL/GenBank/DDBJ whole genome shotgun (WGS) entry which is preliminary data.</text>
</comment>
<evidence type="ECO:0008006" key="2">
    <source>
        <dbReference type="Google" id="ProtNLM"/>
    </source>
</evidence>
<gene>
    <name evidence="1" type="ORF">LCGC14_2253300</name>
</gene>
<sequence length="257" mass="28723">MEKIFKKKIYVESEEKSAILYPFYDIHYGNANHNARAFKRFLDPVLKDPNSYVFGGGDWIEGAIYGSAGREDQVVEIDDQIDYIVGKFRPIAEEGRLFGILRGNHEARSRRSGNVDHARRIAKDLEVPYFRGGIFLSLTILLGNNSRGKTYTGYAIHGKSGARTPEGKMRSCKRLAEVAEVDLYIMGHVHALISAKGFKYAVKSGHIQDITPTFVLGGHYLEYIGSYAQEWGIQPSGPAGTPKIKLHGDMKRISVVI</sequence>
<dbReference type="SUPFAM" id="SSF56300">
    <property type="entry name" value="Metallo-dependent phosphatases"/>
    <property type="match status" value="1"/>
</dbReference>
<reference evidence="1" key="1">
    <citation type="journal article" date="2015" name="Nature">
        <title>Complex archaea that bridge the gap between prokaryotes and eukaryotes.</title>
        <authorList>
            <person name="Spang A."/>
            <person name="Saw J.H."/>
            <person name="Jorgensen S.L."/>
            <person name="Zaremba-Niedzwiedzka K."/>
            <person name="Martijn J."/>
            <person name="Lind A.E."/>
            <person name="van Eijk R."/>
            <person name="Schleper C."/>
            <person name="Guy L."/>
            <person name="Ettema T.J."/>
        </authorList>
    </citation>
    <scope>NUCLEOTIDE SEQUENCE</scope>
</reference>
<protein>
    <recommendedName>
        <fullName evidence="2">Calcineurin-like phosphoesterase domain-containing protein</fullName>
    </recommendedName>
</protein>
<accession>A0A0F9D276</accession>
<dbReference type="InterPro" id="IPR029052">
    <property type="entry name" value="Metallo-depent_PP-like"/>
</dbReference>
<dbReference type="AlphaFoldDB" id="A0A0F9D276"/>
<proteinExistence type="predicted"/>
<dbReference type="EMBL" id="LAZR01030764">
    <property type="protein sequence ID" value="KKL55654.1"/>
    <property type="molecule type" value="Genomic_DNA"/>
</dbReference>